<evidence type="ECO:0000313" key="6">
    <source>
        <dbReference type="EMBL" id="WWT55261.1"/>
    </source>
</evidence>
<dbReference type="InterPro" id="IPR011206">
    <property type="entry name" value="Citrate_lyase_beta/mcl1/mcl2"/>
</dbReference>
<comment type="similarity">
    <text evidence="2">Belongs to the HpcH/HpaI aldolase family.</text>
</comment>
<dbReference type="GO" id="GO:0016829">
    <property type="term" value="F:lyase activity"/>
    <property type="evidence" value="ECO:0007669"/>
    <property type="project" value="UniProtKB-KW"/>
</dbReference>
<dbReference type="RefSeq" id="WP_338577716.1">
    <property type="nucleotide sequence ID" value="NZ_CP146369.1"/>
</dbReference>
<keyword evidence="3" id="KW-0479">Metal-binding</keyword>
<dbReference type="EMBL" id="CP146369">
    <property type="protein sequence ID" value="WWT55261.1"/>
    <property type="molecule type" value="Genomic_DNA"/>
</dbReference>
<dbReference type="PIRSF" id="PIRSF015582">
    <property type="entry name" value="Cit_lyase_B"/>
    <property type="match status" value="1"/>
</dbReference>
<feature type="domain" description="HpcH/HpaI aldolase/citrate lyase" evidence="5">
    <location>
        <begin position="6"/>
        <end position="224"/>
    </location>
</feature>
<keyword evidence="6" id="KW-0456">Lyase</keyword>
<dbReference type="InterPro" id="IPR005000">
    <property type="entry name" value="Aldolase/citrate-lyase_domain"/>
</dbReference>
<reference evidence="6 7" key="1">
    <citation type="submission" date="2024-02" db="EMBL/GenBank/DDBJ databases">
        <title>Distribution and functional of Brevundimonas-related endobacteria within Verticillium dahliae.</title>
        <authorList>
            <person name="Zeng H."/>
        </authorList>
    </citation>
    <scope>NUCLEOTIDE SEQUENCE [LARGE SCALE GENOMIC DNA]</scope>
    <source>
        <strain evidence="6 7">TRM 44200</strain>
    </source>
</reference>
<dbReference type="PANTHER" id="PTHR32308">
    <property type="entry name" value="LYASE BETA SUBUNIT, PUTATIVE (AFU_ORTHOLOGUE AFUA_4G13030)-RELATED"/>
    <property type="match status" value="1"/>
</dbReference>
<keyword evidence="7" id="KW-1185">Reference proteome</keyword>
<proteinExistence type="inferred from homology"/>
<sequence>MTPVWRSLLYVPAHQEKHVGSARVREADAVILDLEDAVPPELKATARAALGAAIKAVGRWGADVLVRVNAEAGLIEEDVRAAVRPGVCALVLPKVESGDDIRRIDRLVQAAETEAGVAHGATRLLVLVETAKGLLALPSILEASARIIAVNLGNEDFARDLGVEPSEETLRLPRQQMVIAAAANGVAPLGLVGQATRFDDLDGYREVAVRSRRLGHVGAACIHPSQIAVLNAVFAPSEAEVSEALAIVDAARMAGVGAFALNGRMIDKPILSRAQALLERRRMIERKIEDRGNN</sequence>
<accession>A0ABZ2ICD4</accession>
<keyword evidence="4" id="KW-0460">Magnesium</keyword>
<dbReference type="Gene3D" id="3.20.20.60">
    <property type="entry name" value="Phosphoenolpyruvate-binding domains"/>
    <property type="match status" value="1"/>
</dbReference>
<dbReference type="SUPFAM" id="SSF51621">
    <property type="entry name" value="Phosphoenolpyruvate/pyruvate domain"/>
    <property type="match status" value="1"/>
</dbReference>
<evidence type="ECO:0000256" key="2">
    <source>
        <dbReference type="ARBA" id="ARBA00005568"/>
    </source>
</evidence>
<dbReference type="InterPro" id="IPR015813">
    <property type="entry name" value="Pyrv/PenolPyrv_kinase-like_dom"/>
</dbReference>
<gene>
    <name evidence="6" type="ORF">V8J38_02170</name>
</gene>
<evidence type="ECO:0000313" key="7">
    <source>
        <dbReference type="Proteomes" id="UP001363460"/>
    </source>
</evidence>
<dbReference type="Pfam" id="PF03328">
    <property type="entry name" value="HpcH_HpaI"/>
    <property type="match status" value="1"/>
</dbReference>
<evidence type="ECO:0000256" key="4">
    <source>
        <dbReference type="ARBA" id="ARBA00022842"/>
    </source>
</evidence>
<organism evidence="6 7">
    <name type="scientific">Brevundimonas olei</name>
    <dbReference type="NCBI Taxonomy" id="657642"/>
    <lineage>
        <taxon>Bacteria</taxon>
        <taxon>Pseudomonadati</taxon>
        <taxon>Pseudomonadota</taxon>
        <taxon>Alphaproteobacteria</taxon>
        <taxon>Caulobacterales</taxon>
        <taxon>Caulobacteraceae</taxon>
        <taxon>Brevundimonas</taxon>
    </lineage>
</organism>
<protein>
    <submittedName>
        <fullName evidence="6">CoA ester lyase</fullName>
    </submittedName>
</protein>
<dbReference type="InterPro" id="IPR040442">
    <property type="entry name" value="Pyrv_kinase-like_dom_sf"/>
</dbReference>
<dbReference type="Proteomes" id="UP001363460">
    <property type="component" value="Chromosome"/>
</dbReference>
<name>A0ABZ2ICD4_9CAUL</name>
<comment type="cofactor">
    <cofactor evidence="1">
        <name>Mg(2+)</name>
        <dbReference type="ChEBI" id="CHEBI:18420"/>
    </cofactor>
</comment>
<evidence type="ECO:0000256" key="1">
    <source>
        <dbReference type="ARBA" id="ARBA00001946"/>
    </source>
</evidence>
<dbReference type="PANTHER" id="PTHR32308:SF0">
    <property type="entry name" value="HPCH_HPAI ALDOLASE_CITRATE LYASE DOMAIN-CONTAINING PROTEIN"/>
    <property type="match status" value="1"/>
</dbReference>
<evidence type="ECO:0000259" key="5">
    <source>
        <dbReference type="Pfam" id="PF03328"/>
    </source>
</evidence>
<evidence type="ECO:0000256" key="3">
    <source>
        <dbReference type="ARBA" id="ARBA00022723"/>
    </source>
</evidence>